<keyword evidence="4" id="KW-0964">Secreted</keyword>
<keyword evidence="10 14" id="KW-1015">Disulfide bond</keyword>
<feature type="compositionally biased region" description="Pro residues" evidence="15">
    <location>
        <begin position="902"/>
        <end position="917"/>
    </location>
</feature>
<evidence type="ECO:0000256" key="1">
    <source>
        <dbReference type="ARBA" id="ARBA00004251"/>
    </source>
</evidence>
<dbReference type="PANTHER" id="PTHR23343:SF117">
    <property type="entry name" value="ZONA PELLUCIDA SPERM-BINDING PROTEIN 4-LIKE ISOFORM X1"/>
    <property type="match status" value="1"/>
</dbReference>
<evidence type="ECO:0000256" key="16">
    <source>
        <dbReference type="SAM" id="SignalP"/>
    </source>
</evidence>
<feature type="compositionally biased region" description="Pro residues" evidence="15">
    <location>
        <begin position="673"/>
        <end position="683"/>
    </location>
</feature>
<dbReference type="Ensembl" id="ENSELUT00000017016.3">
    <property type="protein sequence ID" value="ENSELUP00000001657.3"/>
    <property type="gene ID" value="ENSELUG00000003100.3"/>
</dbReference>
<feature type="compositionally biased region" description="Pro residues" evidence="15">
    <location>
        <begin position="382"/>
        <end position="399"/>
    </location>
</feature>
<feature type="disulfide bond" evidence="14">
    <location>
        <begin position="1255"/>
        <end position="1270"/>
    </location>
</feature>
<dbReference type="Gene3D" id="2.60.40.4100">
    <property type="entry name" value="Zona pellucida, ZP-C domain"/>
    <property type="match status" value="1"/>
</dbReference>
<dbReference type="InterPro" id="IPR055355">
    <property type="entry name" value="ZP-C"/>
</dbReference>
<comment type="similarity">
    <text evidence="2">Belongs to the ZP domain family. ZPB subfamily.</text>
</comment>
<dbReference type="Bgee" id="ENSELUG00000003100">
    <property type="expression patterns" value="Expressed in ovary and 3 other cell types or tissues"/>
</dbReference>
<feature type="region of interest" description="Disordered" evidence="15">
    <location>
        <begin position="574"/>
        <end position="688"/>
    </location>
</feature>
<dbReference type="InterPro" id="IPR044913">
    <property type="entry name" value="P_trefoil_dom_sf"/>
</dbReference>
<organism evidence="19 20">
    <name type="scientific">Esox lucius</name>
    <name type="common">Northern pike</name>
    <dbReference type="NCBI Taxonomy" id="8010"/>
    <lineage>
        <taxon>Eukaryota</taxon>
        <taxon>Metazoa</taxon>
        <taxon>Chordata</taxon>
        <taxon>Craniata</taxon>
        <taxon>Vertebrata</taxon>
        <taxon>Euteleostomi</taxon>
        <taxon>Actinopterygii</taxon>
        <taxon>Neopterygii</taxon>
        <taxon>Teleostei</taxon>
        <taxon>Protacanthopterygii</taxon>
        <taxon>Esociformes</taxon>
        <taxon>Esocidae</taxon>
        <taxon>Esox</taxon>
    </lineage>
</organism>
<evidence type="ECO:0000313" key="20">
    <source>
        <dbReference type="Proteomes" id="UP000265140"/>
    </source>
</evidence>
<dbReference type="PROSITE" id="PS51448">
    <property type="entry name" value="P_TREFOIL_2"/>
    <property type="match status" value="1"/>
</dbReference>
<dbReference type="SUPFAM" id="SSF57492">
    <property type="entry name" value="Trefoil"/>
    <property type="match status" value="1"/>
</dbReference>
<keyword evidence="5" id="KW-0272">Extracellular matrix</keyword>
<dbReference type="GeneTree" id="ENSGT00940000163253"/>
<dbReference type="SMART" id="SM00241">
    <property type="entry name" value="ZP"/>
    <property type="match status" value="1"/>
</dbReference>
<feature type="domain" description="ZP" evidence="17">
    <location>
        <begin position="1285"/>
        <end position="1551"/>
    </location>
</feature>
<dbReference type="Pfam" id="PF23344">
    <property type="entry name" value="ZP-N"/>
    <property type="match status" value="1"/>
</dbReference>
<reference evidence="19" key="4">
    <citation type="submission" date="2025-09" db="UniProtKB">
        <authorList>
            <consortium name="Ensembl"/>
        </authorList>
    </citation>
    <scope>IDENTIFICATION</scope>
</reference>
<dbReference type="Pfam" id="PF00100">
    <property type="entry name" value="Zona_pellucida"/>
    <property type="match status" value="1"/>
</dbReference>
<dbReference type="InterPro" id="IPR000519">
    <property type="entry name" value="P_trefoil_dom"/>
</dbReference>
<keyword evidence="7" id="KW-0812">Transmembrane</keyword>
<dbReference type="PANTHER" id="PTHR23343">
    <property type="entry name" value="ZONA PELLUCIDA SPERM-BINDING PROTEIN"/>
    <property type="match status" value="1"/>
</dbReference>
<feature type="region of interest" description="Disordered" evidence="15">
    <location>
        <begin position="1114"/>
        <end position="1143"/>
    </location>
</feature>
<dbReference type="InterPro" id="IPR001507">
    <property type="entry name" value="ZP_dom"/>
</dbReference>
<feature type="region of interest" description="Disordered" evidence="15">
    <location>
        <begin position="702"/>
        <end position="764"/>
    </location>
</feature>
<accession>A0A3P8XEZ6</accession>
<keyword evidence="9" id="KW-0472">Membrane</keyword>
<dbReference type="STRING" id="8010.ENSELUP00000001657"/>
<dbReference type="SMART" id="SM00018">
    <property type="entry name" value="PD"/>
    <property type="match status" value="1"/>
</dbReference>
<evidence type="ECO:0000256" key="10">
    <source>
        <dbReference type="ARBA" id="ARBA00023157"/>
    </source>
</evidence>
<evidence type="ECO:0000256" key="11">
    <source>
        <dbReference type="ARBA" id="ARBA00023180"/>
    </source>
</evidence>
<dbReference type="InterPro" id="IPR055356">
    <property type="entry name" value="ZP-N"/>
</dbReference>
<dbReference type="GO" id="GO:0035805">
    <property type="term" value="C:egg coat"/>
    <property type="evidence" value="ECO:0007669"/>
    <property type="project" value="UniProtKB-SubCell"/>
</dbReference>
<dbReference type="Gene3D" id="4.10.110.10">
    <property type="entry name" value="Spasmolytic Protein, domain 1"/>
    <property type="match status" value="1"/>
</dbReference>
<keyword evidence="8" id="KW-1133">Transmembrane helix</keyword>
<dbReference type="GO" id="GO:0060468">
    <property type="term" value="P:prevention of polyspermy"/>
    <property type="evidence" value="ECO:0007669"/>
    <property type="project" value="TreeGrafter"/>
</dbReference>
<evidence type="ECO:0000256" key="4">
    <source>
        <dbReference type="ARBA" id="ARBA00022525"/>
    </source>
</evidence>
<dbReference type="InParanoid" id="A0A3P8XEZ6"/>
<evidence type="ECO:0000259" key="17">
    <source>
        <dbReference type="PROSITE" id="PS51034"/>
    </source>
</evidence>
<reference evidence="19" key="3">
    <citation type="submission" date="2025-08" db="UniProtKB">
        <authorList>
            <consortium name="Ensembl"/>
        </authorList>
    </citation>
    <scope>IDENTIFICATION</scope>
</reference>
<dbReference type="OMA" id="PKHCGYS"/>
<dbReference type="PROSITE" id="PS00025">
    <property type="entry name" value="P_TREFOIL_1"/>
    <property type="match status" value="1"/>
</dbReference>
<feature type="domain" description="P-type" evidence="18">
    <location>
        <begin position="1243"/>
        <end position="1283"/>
    </location>
</feature>
<feature type="region of interest" description="Disordered" evidence="15">
    <location>
        <begin position="962"/>
        <end position="1018"/>
    </location>
</feature>
<feature type="region of interest" description="Disordered" evidence="15">
    <location>
        <begin position="45"/>
        <end position="65"/>
    </location>
</feature>
<dbReference type="GO" id="GO:0035804">
    <property type="term" value="F:structural constituent of egg coat"/>
    <property type="evidence" value="ECO:0007669"/>
    <property type="project" value="TreeGrafter"/>
</dbReference>
<dbReference type="GO" id="GO:0005886">
    <property type="term" value="C:plasma membrane"/>
    <property type="evidence" value="ECO:0007669"/>
    <property type="project" value="UniProtKB-SubCell"/>
</dbReference>
<evidence type="ECO:0000256" key="12">
    <source>
        <dbReference type="ARBA" id="ARBA00023279"/>
    </source>
</evidence>
<dbReference type="CDD" id="cd00111">
    <property type="entry name" value="Trefoil"/>
    <property type="match status" value="1"/>
</dbReference>
<dbReference type="InterPro" id="IPR017957">
    <property type="entry name" value="P_trefoil_CS"/>
</dbReference>
<evidence type="ECO:0000256" key="6">
    <source>
        <dbReference type="ARBA" id="ARBA00022685"/>
    </source>
</evidence>
<feature type="compositionally biased region" description="Pro residues" evidence="15">
    <location>
        <begin position="837"/>
        <end position="847"/>
    </location>
</feature>
<evidence type="ECO:0000256" key="8">
    <source>
        <dbReference type="ARBA" id="ARBA00022989"/>
    </source>
</evidence>
<dbReference type="GO" id="GO:0007339">
    <property type="term" value="P:binding of sperm to zona pellucida"/>
    <property type="evidence" value="ECO:0007669"/>
    <property type="project" value="TreeGrafter"/>
</dbReference>
<keyword evidence="16" id="KW-0732">Signal</keyword>
<evidence type="ECO:0000256" key="15">
    <source>
        <dbReference type="SAM" id="MobiDB-lite"/>
    </source>
</evidence>
<dbReference type="Pfam" id="PF00088">
    <property type="entry name" value="Trefoil"/>
    <property type="match status" value="1"/>
</dbReference>
<evidence type="ECO:0000256" key="2">
    <source>
        <dbReference type="ARBA" id="ARBA00010863"/>
    </source>
</evidence>
<gene>
    <name evidence="19" type="primary">KDM6B</name>
</gene>
<evidence type="ECO:0000256" key="9">
    <source>
        <dbReference type="ARBA" id="ARBA00023136"/>
    </source>
</evidence>
<keyword evidence="11" id="KW-0325">Glycoprotein</keyword>
<keyword evidence="12" id="KW-0278">Fertilization</keyword>
<dbReference type="InterPro" id="IPR042235">
    <property type="entry name" value="ZP-C_dom"/>
</dbReference>
<dbReference type="Gene3D" id="2.60.40.3210">
    <property type="entry name" value="Zona pellucida, ZP-N domain"/>
    <property type="match status" value="1"/>
</dbReference>
<feature type="disulfide bond" evidence="14">
    <location>
        <begin position="1245"/>
        <end position="1271"/>
    </location>
</feature>
<dbReference type="InterPro" id="IPR051148">
    <property type="entry name" value="Zona_Pellucida_Domain_gp"/>
</dbReference>
<feature type="compositionally biased region" description="Polar residues" evidence="15">
    <location>
        <begin position="751"/>
        <end position="762"/>
    </location>
</feature>
<dbReference type="GO" id="GO:0032190">
    <property type="term" value="F:acrosin binding"/>
    <property type="evidence" value="ECO:0007669"/>
    <property type="project" value="TreeGrafter"/>
</dbReference>
<reference evidence="20" key="1">
    <citation type="journal article" date="2014" name="PLoS ONE">
        <title>The genome and linkage map of the northern pike (Esox lucius): conserved synteny revealed between the salmonid sister group and the Neoteleostei.</title>
        <authorList>
            <person name="Rondeau E.B."/>
            <person name="Minkley D.R."/>
            <person name="Leong J.S."/>
            <person name="Messmer A.M."/>
            <person name="Jantzen J.R."/>
            <person name="von Schalburg K.R."/>
            <person name="Lemon C."/>
            <person name="Bird N.H."/>
            <person name="Koop B.F."/>
        </authorList>
    </citation>
    <scope>NUCLEOTIDE SEQUENCE</scope>
</reference>
<feature type="signal peptide" evidence="16">
    <location>
        <begin position="1"/>
        <end position="28"/>
    </location>
</feature>
<evidence type="ECO:0000256" key="14">
    <source>
        <dbReference type="PROSITE-ProRule" id="PRU00779"/>
    </source>
</evidence>
<comment type="caution">
    <text evidence="14">Lacks conserved residue(s) required for the propagation of feature annotation.</text>
</comment>
<proteinExistence type="inferred from homology"/>
<feature type="region of interest" description="Disordered" evidence="15">
    <location>
        <begin position="787"/>
        <end position="930"/>
    </location>
</feature>
<evidence type="ECO:0000259" key="18">
    <source>
        <dbReference type="PROSITE" id="PS51448"/>
    </source>
</evidence>
<evidence type="ECO:0008006" key="21">
    <source>
        <dbReference type="Google" id="ProtNLM"/>
    </source>
</evidence>
<evidence type="ECO:0000256" key="7">
    <source>
        <dbReference type="ARBA" id="ARBA00022692"/>
    </source>
</evidence>
<keyword evidence="6" id="KW-0165">Cleavage on pair of basic residues</keyword>
<feature type="chain" id="PRO_5044305093" description="ZP domain-containing protein" evidence="16">
    <location>
        <begin position="29"/>
        <end position="1563"/>
    </location>
</feature>
<sequence>MSFERKRNIIVFFSFVIITVCNFRNCGAASVDVINGLRDVKINPEKASINDKEPRTKHSTKHKPEDLDGRVILSRNLRTTFDDAKHQTQNAITTAKLAPKPLDMRAPWNVRNTFVAQKSSLDLGGSHHADFKGFEGQSIQGKVYGPSANHNHHSSEWLSMRPLVQCEDELMTLTASGRGYIHLMVDRVDASPISLFQLPPNCGYHLKTTWRDLVMMAPYDGCYVRQENGNYVLPMLWWGSPVKIACPIPPLFAVSVRCSHFGMAVQIHRAEVVGRLRVMEEGEWVSFVSEECAYRVASPPDDLLYFAPFTASCVTVDNGVHLPLQLDSQEVVFSCAQPPPPSMSPDNPEQQHNYIPDSVTTPTTTPYPPPPAREQMSQLPHFPYPTRPGHIPYPGPRRPLPGRYPGQYPMPPTESGYHPYSQRAYPDPPAQGPTPVPTSPPQSPSPGTRPPWVHPLPWDHALSAFFPPYGQFHPGPVPYPGPHLPLPERHPGYYPFYHTRPGQQTDYTEPLTPEPIPVQTSPPQTHSPAIRPARLPPGSHEPSMFYPPHANFRPGQAPYPSLYQLLPGRYPGQYPSYPLGPGSHPGYDPELTPVLTSPPQTPSPPSQEATPSSPPYHPSHIRPGPAARPGLYQPEPEGHPGRYVISPIGPGHHPYRPGNDPDTPTQGPTPVQASPPQPLPPGSWDPALSVFYPPPPHFHPGRVPYPGLYQPHPERPPGQYPVHPVGSGRPPYGPGDFAGPPSPEPIPALASPQTPLSDTQRSALPPVPQHALLSTFHPYQAPYPGHYQPLPGGYPGQHPIYPIGLGHHPDSSGNDPDPVSTSPPQSPSPPSQEATPSSPPYHPPRIQPGPAARPGLYQPEPEGHPGRYVIYPIGPGHRPYRPGNDPETLQQGATPVLTGPLPTLPPVPQPSRLPPGPQDSTMPPVYPPYHPPQQVTCPPYAQTFCGSYSYSVPGSHYQPQDPIPFILTPSPPLDLTPGLPNPRTALPVTSETPEASFLSPSPVPTPPPRRSLSPELGSEPSLHCLAGHMMVSLPSALPDSIQVKDQSKGWVSVSSAPEACQYILQMRKGGGVILYSPLPACHTQPMALDPDRLSFPLRLWDTALRQYSTVELRCPSSQSTVTPSPGTPTHSDQGQTQSPSPSLSQVFCSARHMSVDLPPGPVSGIVVRDIKGNERNLNDAPKHCGYVASKGKDGKITLNLPFKSCHMAVQGGMHRIDVIHTTPHGQTREVHLSCPVSMAASNEDCDLPHEQHLPCGPDPPSREVCLSLGCCYSDEPSSCYYPMDECTTDRHFVFMVPASITDPPLSPGLLASTGDPTCAPQRVTPDYALFKMPLEGCGAHKYEVGQSVIYMVEIIKGIQAVSLNYGTITRDSPLRLLVECRYTPSSMASVGYMVKSPSLGPSIQAHGVFGVQLRIAKDMDYSSYYPQYHRPLQMLLGKPLYLEVRLLNPPDESVVLLVHYCVAYPRSGQAAWVLLYNGCPNPLDPVPQIPFTTLPALNLSQGQTRRFTISTFQFLPSEQAQVDDNEEIYFMCSTEVCSPQDGPCSEGCLGQEWDDRRLRTEDR</sequence>
<protein>
    <recommendedName>
        <fullName evidence="21">ZP domain-containing protein</fullName>
    </recommendedName>
</protein>
<evidence type="ECO:0000256" key="13">
    <source>
        <dbReference type="ARBA" id="ARBA00024183"/>
    </source>
</evidence>
<keyword evidence="20" id="KW-1185">Reference proteome</keyword>
<comment type="subcellular location">
    <subcellularLocation>
        <location evidence="1">Cell membrane</location>
        <topology evidence="1">Single-pass type I membrane protein</topology>
    </subcellularLocation>
    <subcellularLocation>
        <location evidence="13">Zona pellucida</location>
    </subcellularLocation>
</comment>
<feature type="compositionally biased region" description="Pro residues" evidence="15">
    <location>
        <begin position="426"/>
        <end position="452"/>
    </location>
</feature>
<feature type="region of interest" description="Disordered" evidence="15">
    <location>
        <begin position="335"/>
        <end position="452"/>
    </location>
</feature>
<keyword evidence="3" id="KW-1003">Cell membrane</keyword>
<dbReference type="Proteomes" id="UP000265140">
    <property type="component" value="Chromosome 9"/>
</dbReference>
<evidence type="ECO:0000256" key="3">
    <source>
        <dbReference type="ARBA" id="ARBA00022475"/>
    </source>
</evidence>
<evidence type="ECO:0000313" key="19">
    <source>
        <dbReference type="Ensembl" id="ENSELUP00000001657.3"/>
    </source>
</evidence>
<name>A0A3P8XEZ6_ESOLU</name>
<reference evidence="19" key="2">
    <citation type="submission" date="2020-02" db="EMBL/GenBank/DDBJ databases">
        <title>Esox lucius (northern pike) genome, fEsoLuc1, primary haplotype.</title>
        <authorList>
            <person name="Myers G."/>
            <person name="Karagic N."/>
            <person name="Meyer A."/>
            <person name="Pippel M."/>
            <person name="Reichard M."/>
            <person name="Winkler S."/>
            <person name="Tracey A."/>
            <person name="Sims Y."/>
            <person name="Howe K."/>
            <person name="Rhie A."/>
            <person name="Formenti G."/>
            <person name="Durbin R."/>
            <person name="Fedrigo O."/>
            <person name="Jarvis E.D."/>
        </authorList>
    </citation>
    <scope>NUCLEOTIDE SEQUENCE [LARGE SCALE GENOMIC DNA]</scope>
</reference>
<dbReference type="PROSITE" id="PS51034">
    <property type="entry name" value="ZP_2"/>
    <property type="match status" value="1"/>
</dbReference>
<evidence type="ECO:0000256" key="5">
    <source>
        <dbReference type="ARBA" id="ARBA00022530"/>
    </source>
</evidence>